<dbReference type="EMBL" id="VIIS01001393">
    <property type="protein sequence ID" value="KAF0299114.1"/>
    <property type="molecule type" value="Genomic_DNA"/>
</dbReference>
<feature type="coiled-coil region" evidence="1">
    <location>
        <begin position="23"/>
        <end position="68"/>
    </location>
</feature>
<accession>A0A6A4W5S2</accession>
<sequence>MSTAAAVDTLEALATVGEVALRLTKVRQTFETLRAEVADVQRERQQCVDQLNTELDQFSELFDRLTARVGPVPPLDPPA</sequence>
<evidence type="ECO:0000313" key="3">
    <source>
        <dbReference type="Proteomes" id="UP000440578"/>
    </source>
</evidence>
<evidence type="ECO:0000313" key="2">
    <source>
        <dbReference type="EMBL" id="KAF0299114.1"/>
    </source>
</evidence>
<evidence type="ECO:0000256" key="1">
    <source>
        <dbReference type="SAM" id="Coils"/>
    </source>
</evidence>
<protein>
    <submittedName>
        <fullName evidence="2">Uncharacterized protein</fullName>
    </submittedName>
</protein>
<organism evidence="2 3">
    <name type="scientific">Amphibalanus amphitrite</name>
    <name type="common">Striped barnacle</name>
    <name type="synonym">Balanus amphitrite</name>
    <dbReference type="NCBI Taxonomy" id="1232801"/>
    <lineage>
        <taxon>Eukaryota</taxon>
        <taxon>Metazoa</taxon>
        <taxon>Ecdysozoa</taxon>
        <taxon>Arthropoda</taxon>
        <taxon>Crustacea</taxon>
        <taxon>Multicrustacea</taxon>
        <taxon>Cirripedia</taxon>
        <taxon>Thoracica</taxon>
        <taxon>Thoracicalcarea</taxon>
        <taxon>Balanomorpha</taxon>
        <taxon>Balanoidea</taxon>
        <taxon>Balanidae</taxon>
        <taxon>Amphibalaninae</taxon>
        <taxon>Amphibalanus</taxon>
    </lineage>
</organism>
<dbReference type="Gene3D" id="6.10.250.1380">
    <property type="match status" value="1"/>
</dbReference>
<dbReference type="AlphaFoldDB" id="A0A6A4W5S2"/>
<keyword evidence="1" id="KW-0175">Coiled coil</keyword>
<comment type="caution">
    <text evidence="2">The sequence shown here is derived from an EMBL/GenBank/DDBJ whole genome shotgun (WGS) entry which is preliminary data.</text>
</comment>
<name>A0A6A4W5S2_AMPAM</name>
<proteinExistence type="predicted"/>
<keyword evidence="3" id="KW-1185">Reference proteome</keyword>
<reference evidence="2 3" key="1">
    <citation type="submission" date="2019-07" db="EMBL/GenBank/DDBJ databases">
        <title>Draft genome assembly of a fouling barnacle, Amphibalanus amphitrite (Darwin, 1854): The first reference genome for Thecostraca.</title>
        <authorList>
            <person name="Kim W."/>
        </authorList>
    </citation>
    <scope>NUCLEOTIDE SEQUENCE [LARGE SCALE GENOMIC DNA]</scope>
    <source>
        <strain evidence="2">SNU_AA5</strain>
        <tissue evidence="2">Soma without cirri and trophi</tissue>
    </source>
</reference>
<gene>
    <name evidence="2" type="ORF">FJT64_003623</name>
</gene>
<dbReference type="Proteomes" id="UP000440578">
    <property type="component" value="Unassembled WGS sequence"/>
</dbReference>